<dbReference type="Proteomes" id="UP000018004">
    <property type="component" value="Unassembled WGS sequence"/>
</dbReference>
<comment type="caution">
    <text evidence="1">The sequence shown here is derived from an EMBL/GenBank/DDBJ whole genome shotgun (WGS) entry which is preliminary data.</text>
</comment>
<evidence type="ECO:0000313" key="2">
    <source>
        <dbReference type="Proteomes" id="UP000018004"/>
    </source>
</evidence>
<keyword evidence="2" id="KW-1185">Reference proteome</keyword>
<gene>
    <name evidence="1" type="ORF">FLJC2902T_30130</name>
</gene>
<evidence type="ECO:0000313" key="1">
    <source>
        <dbReference type="EMBL" id="ESU25821.1"/>
    </source>
</evidence>
<dbReference type="AlphaFoldDB" id="V6SGW6"/>
<dbReference type="EMBL" id="AVGG01000023">
    <property type="protein sequence ID" value="ESU25821.1"/>
    <property type="molecule type" value="Genomic_DNA"/>
</dbReference>
<dbReference type="PATRIC" id="fig|1341181.4.peg.2963"/>
<reference evidence="1 2" key="1">
    <citation type="submission" date="2013-08" db="EMBL/GenBank/DDBJ databases">
        <title>Flavobacterium limnosediminis JC2902 genome sequencing.</title>
        <authorList>
            <person name="Lee K."/>
            <person name="Yi H."/>
            <person name="Park S."/>
            <person name="Chun J."/>
        </authorList>
    </citation>
    <scope>NUCLEOTIDE SEQUENCE [LARGE SCALE GENOMIC DNA]</scope>
    <source>
        <strain evidence="1 2">JC2902</strain>
    </source>
</reference>
<dbReference type="eggNOG" id="COG4775">
    <property type="taxonomic scope" value="Bacteria"/>
</dbReference>
<sequence>MVKDFFVWIIFIFTLSSYGQKNISFKDSLDGKFDLSDWVLKANGFIPVPLLITEPELGNIRGGIFTVFVDQNTPYTDSVNGKIVKSRIKANIYGGGCAYTANGPWFAGGMATGVITKLV</sequence>
<name>V6SGW6_9FLAO</name>
<dbReference type="STRING" id="1341181.FLJC2902T_30130"/>
<proteinExistence type="predicted"/>
<organism evidence="1 2">
    <name type="scientific">Flavobacterium limnosediminis JC2902</name>
    <dbReference type="NCBI Taxonomy" id="1341181"/>
    <lineage>
        <taxon>Bacteria</taxon>
        <taxon>Pseudomonadati</taxon>
        <taxon>Bacteroidota</taxon>
        <taxon>Flavobacteriia</taxon>
        <taxon>Flavobacteriales</taxon>
        <taxon>Flavobacteriaceae</taxon>
        <taxon>Flavobacterium</taxon>
    </lineage>
</organism>
<protein>
    <submittedName>
        <fullName evidence="1">Uncharacterized protein</fullName>
    </submittedName>
</protein>
<accession>V6SGW6</accession>